<gene>
    <name evidence="1" type="ORF">HK12_09370</name>
    <name evidence="2" type="ORF">HK15_13550</name>
</gene>
<evidence type="ECO:0000313" key="2">
    <source>
        <dbReference type="EMBL" id="OUI98543.1"/>
    </source>
</evidence>
<protein>
    <submittedName>
        <fullName evidence="1">Uncharacterized protein</fullName>
    </submittedName>
</protein>
<evidence type="ECO:0000313" key="3">
    <source>
        <dbReference type="Proteomes" id="UP000194639"/>
    </source>
</evidence>
<evidence type="ECO:0000313" key="4">
    <source>
        <dbReference type="Proteomes" id="UP000194999"/>
    </source>
</evidence>
<organism evidence="1 3">
    <name type="scientific">Acetobacter orientalis</name>
    <dbReference type="NCBI Taxonomy" id="146474"/>
    <lineage>
        <taxon>Bacteria</taxon>
        <taxon>Pseudomonadati</taxon>
        <taxon>Pseudomonadota</taxon>
        <taxon>Alphaproteobacteria</taxon>
        <taxon>Acetobacterales</taxon>
        <taxon>Acetobacteraceae</taxon>
        <taxon>Acetobacter</taxon>
    </lineage>
</organism>
<dbReference type="Proteomes" id="UP000194999">
    <property type="component" value="Unassembled WGS sequence"/>
</dbReference>
<dbReference type="EMBL" id="JOMO01000037">
    <property type="protein sequence ID" value="OUI80232.1"/>
    <property type="molecule type" value="Genomic_DNA"/>
</dbReference>
<dbReference type="EMBL" id="JOOY01000084">
    <property type="protein sequence ID" value="OUI98543.1"/>
    <property type="molecule type" value="Genomic_DNA"/>
</dbReference>
<proteinExistence type="predicted"/>
<name>A0A251ZZT1_9PROT</name>
<comment type="caution">
    <text evidence="1">The sequence shown here is derived from an EMBL/GenBank/DDBJ whole genome shotgun (WGS) entry which is preliminary data.</text>
</comment>
<dbReference type="AlphaFoldDB" id="A0A251ZZT1"/>
<dbReference type="Proteomes" id="UP000194639">
    <property type="component" value="Unassembled WGS sequence"/>
</dbReference>
<accession>A0A251ZZT1</accession>
<evidence type="ECO:0000313" key="1">
    <source>
        <dbReference type="EMBL" id="OUI80232.1"/>
    </source>
</evidence>
<sequence>MTFVPNAENSGPTKRSMPVYTPNVFTLCKRYNTSNTQARLCSEAPITLPEHALRHTRGLHTA</sequence>
<reference evidence="3 4" key="1">
    <citation type="submission" date="2014-06" db="EMBL/GenBank/DDBJ databases">
        <authorList>
            <person name="Ju J."/>
            <person name="Zhang J."/>
        </authorList>
    </citation>
    <scope>NUCLEOTIDE SEQUENCE [LARGE SCALE GENOMIC DNA]</scope>
    <source>
        <strain evidence="1">DmW_045</strain>
        <strain evidence="2">DmW_048</strain>
    </source>
</reference>